<dbReference type="AlphaFoldDB" id="X1JNZ2"/>
<protein>
    <recommendedName>
        <fullName evidence="1">CN hydrolase domain-containing protein</fullName>
    </recommendedName>
</protein>
<feature type="non-terminal residue" evidence="2">
    <location>
        <position position="48"/>
    </location>
</feature>
<dbReference type="SUPFAM" id="SSF56317">
    <property type="entry name" value="Carbon-nitrogen hydrolase"/>
    <property type="match status" value="1"/>
</dbReference>
<dbReference type="InterPro" id="IPR036526">
    <property type="entry name" value="C-N_Hydrolase_sf"/>
</dbReference>
<organism evidence="2">
    <name type="scientific">marine sediment metagenome</name>
    <dbReference type="NCBI Taxonomy" id="412755"/>
    <lineage>
        <taxon>unclassified sequences</taxon>
        <taxon>metagenomes</taxon>
        <taxon>ecological metagenomes</taxon>
    </lineage>
</organism>
<sequence length="48" mass="5461">MAFFETPRVAAENGAEILFSPTQIRAEGIQNWEIYLKARALENRIPVV</sequence>
<name>X1JNZ2_9ZZZZ</name>
<dbReference type="Gene3D" id="3.60.110.10">
    <property type="entry name" value="Carbon-nitrogen hydrolase"/>
    <property type="match status" value="1"/>
</dbReference>
<dbReference type="EMBL" id="BARU01042283">
    <property type="protein sequence ID" value="GAH83170.1"/>
    <property type="molecule type" value="Genomic_DNA"/>
</dbReference>
<gene>
    <name evidence="2" type="ORF">S03H2_65001</name>
</gene>
<comment type="caution">
    <text evidence="2">The sequence shown here is derived from an EMBL/GenBank/DDBJ whole genome shotgun (WGS) entry which is preliminary data.</text>
</comment>
<feature type="domain" description="CN hydrolase" evidence="1">
    <location>
        <begin position="1"/>
        <end position="48"/>
    </location>
</feature>
<evidence type="ECO:0000259" key="1">
    <source>
        <dbReference type="PROSITE" id="PS50263"/>
    </source>
</evidence>
<proteinExistence type="predicted"/>
<evidence type="ECO:0000313" key="2">
    <source>
        <dbReference type="EMBL" id="GAH83170.1"/>
    </source>
</evidence>
<dbReference type="PROSITE" id="PS50263">
    <property type="entry name" value="CN_HYDROLASE"/>
    <property type="match status" value="1"/>
</dbReference>
<dbReference type="InterPro" id="IPR003010">
    <property type="entry name" value="C-N_Hydrolase"/>
</dbReference>
<reference evidence="2" key="1">
    <citation type="journal article" date="2014" name="Front. Microbiol.">
        <title>High frequency of phylogenetically diverse reductive dehalogenase-homologous genes in deep subseafloor sedimentary metagenomes.</title>
        <authorList>
            <person name="Kawai M."/>
            <person name="Futagami T."/>
            <person name="Toyoda A."/>
            <person name="Takaki Y."/>
            <person name="Nishi S."/>
            <person name="Hori S."/>
            <person name="Arai W."/>
            <person name="Tsubouchi T."/>
            <person name="Morono Y."/>
            <person name="Uchiyama I."/>
            <person name="Ito T."/>
            <person name="Fujiyama A."/>
            <person name="Inagaki F."/>
            <person name="Takami H."/>
        </authorList>
    </citation>
    <scope>NUCLEOTIDE SEQUENCE</scope>
    <source>
        <strain evidence="2">Expedition CK06-06</strain>
    </source>
</reference>
<accession>X1JNZ2</accession>